<gene>
    <name evidence="2" type="primary">ORF179778</name>
</gene>
<proteinExistence type="predicted"/>
<dbReference type="AlphaFoldDB" id="A0A0B7BDF1"/>
<feature type="chain" id="PRO_5002128138" evidence="1">
    <location>
        <begin position="26"/>
        <end position="84"/>
    </location>
</feature>
<organism evidence="2">
    <name type="scientific">Arion vulgaris</name>
    <dbReference type="NCBI Taxonomy" id="1028688"/>
    <lineage>
        <taxon>Eukaryota</taxon>
        <taxon>Metazoa</taxon>
        <taxon>Spiralia</taxon>
        <taxon>Lophotrochozoa</taxon>
        <taxon>Mollusca</taxon>
        <taxon>Gastropoda</taxon>
        <taxon>Heterobranchia</taxon>
        <taxon>Euthyneura</taxon>
        <taxon>Panpulmonata</taxon>
        <taxon>Eupulmonata</taxon>
        <taxon>Stylommatophora</taxon>
        <taxon>Helicina</taxon>
        <taxon>Arionoidea</taxon>
        <taxon>Arionidae</taxon>
        <taxon>Arion</taxon>
    </lineage>
</organism>
<feature type="non-terminal residue" evidence="2">
    <location>
        <position position="84"/>
    </location>
</feature>
<reference evidence="2" key="1">
    <citation type="submission" date="2014-12" db="EMBL/GenBank/DDBJ databases">
        <title>Insight into the proteome of Arion vulgaris.</title>
        <authorList>
            <person name="Aradska J."/>
            <person name="Bulat T."/>
            <person name="Smidak R."/>
            <person name="Sarate P."/>
            <person name="Gangsoo J."/>
            <person name="Sialana F."/>
            <person name="Bilban M."/>
            <person name="Lubec G."/>
        </authorList>
    </citation>
    <scope>NUCLEOTIDE SEQUENCE</scope>
    <source>
        <tissue evidence="2">Skin</tissue>
    </source>
</reference>
<evidence type="ECO:0000313" key="2">
    <source>
        <dbReference type="EMBL" id="CEK90902.1"/>
    </source>
</evidence>
<evidence type="ECO:0000256" key="1">
    <source>
        <dbReference type="SAM" id="SignalP"/>
    </source>
</evidence>
<name>A0A0B7BDF1_9EUPU</name>
<sequence length="84" mass="9706">MKKATLIYICVLVLVLIVAEQSVSGEDIEVNCEKELEELRAKIKERDQNNTELFALIDSLDEEIMRSRKLQEKIEVSVSERARL</sequence>
<feature type="signal peptide" evidence="1">
    <location>
        <begin position="1"/>
        <end position="25"/>
    </location>
</feature>
<dbReference type="EMBL" id="HACG01044037">
    <property type="protein sequence ID" value="CEK90902.1"/>
    <property type="molecule type" value="Transcribed_RNA"/>
</dbReference>
<accession>A0A0B7BDF1</accession>
<protein>
    <submittedName>
        <fullName evidence="2">Uncharacterized protein</fullName>
    </submittedName>
</protein>
<keyword evidence="1" id="KW-0732">Signal</keyword>